<evidence type="ECO:0000313" key="2">
    <source>
        <dbReference type="WBParaSite" id="nRc.2.0.1.t26537-RA"/>
    </source>
</evidence>
<reference evidence="2" key="1">
    <citation type="submission" date="2022-11" db="UniProtKB">
        <authorList>
            <consortium name="WormBaseParasite"/>
        </authorList>
    </citation>
    <scope>IDENTIFICATION</scope>
</reference>
<protein>
    <submittedName>
        <fullName evidence="2">Uncharacterized protein</fullName>
    </submittedName>
</protein>
<sequence length="70" mass="7956">SIRNCIYAASFISIPAGINHWNLIPLYGRLNYSLLTYIPAQLKDLKKLKDHAKYSGRGDFQKCCSILENP</sequence>
<organism evidence="1 2">
    <name type="scientific">Romanomermis culicivorax</name>
    <name type="common">Nematode worm</name>
    <dbReference type="NCBI Taxonomy" id="13658"/>
    <lineage>
        <taxon>Eukaryota</taxon>
        <taxon>Metazoa</taxon>
        <taxon>Ecdysozoa</taxon>
        <taxon>Nematoda</taxon>
        <taxon>Enoplea</taxon>
        <taxon>Dorylaimia</taxon>
        <taxon>Mermithida</taxon>
        <taxon>Mermithoidea</taxon>
        <taxon>Mermithidae</taxon>
        <taxon>Romanomermis</taxon>
    </lineage>
</organism>
<proteinExistence type="predicted"/>
<dbReference type="AlphaFoldDB" id="A0A915JKD5"/>
<keyword evidence="1" id="KW-1185">Reference proteome</keyword>
<dbReference type="WBParaSite" id="nRc.2.0.1.t26537-RA">
    <property type="protein sequence ID" value="nRc.2.0.1.t26537-RA"/>
    <property type="gene ID" value="nRc.2.0.1.g26537"/>
</dbReference>
<evidence type="ECO:0000313" key="1">
    <source>
        <dbReference type="Proteomes" id="UP000887565"/>
    </source>
</evidence>
<accession>A0A915JKD5</accession>
<name>A0A915JKD5_ROMCU</name>
<dbReference type="Proteomes" id="UP000887565">
    <property type="component" value="Unplaced"/>
</dbReference>